<gene>
    <name evidence="1" type="ORF">RCOM_1551090</name>
</gene>
<dbReference type="AlphaFoldDB" id="B9RPR9"/>
<keyword evidence="2" id="KW-1185">Reference proteome</keyword>
<evidence type="ECO:0000313" key="1">
    <source>
        <dbReference type="EMBL" id="EEF46685.1"/>
    </source>
</evidence>
<protein>
    <submittedName>
        <fullName evidence="1">Uncharacterized protein</fullName>
    </submittedName>
</protein>
<sequence length="83" mass="8926">MTSNISAMCVRIWANIARLGARGAALASTSTIESRMVKPELQMGGIVCGGKITEEGKQVLDHGKLKVQRVSAVQVWEWGFPGL</sequence>
<accession>B9RPR9</accession>
<proteinExistence type="predicted"/>
<dbReference type="Proteomes" id="UP000008311">
    <property type="component" value="Unassembled WGS sequence"/>
</dbReference>
<dbReference type="InParanoid" id="B9RPR9"/>
<organism evidence="1 2">
    <name type="scientific">Ricinus communis</name>
    <name type="common">Castor bean</name>
    <dbReference type="NCBI Taxonomy" id="3988"/>
    <lineage>
        <taxon>Eukaryota</taxon>
        <taxon>Viridiplantae</taxon>
        <taxon>Streptophyta</taxon>
        <taxon>Embryophyta</taxon>
        <taxon>Tracheophyta</taxon>
        <taxon>Spermatophyta</taxon>
        <taxon>Magnoliopsida</taxon>
        <taxon>eudicotyledons</taxon>
        <taxon>Gunneridae</taxon>
        <taxon>Pentapetalae</taxon>
        <taxon>rosids</taxon>
        <taxon>fabids</taxon>
        <taxon>Malpighiales</taxon>
        <taxon>Euphorbiaceae</taxon>
        <taxon>Acalyphoideae</taxon>
        <taxon>Acalypheae</taxon>
        <taxon>Ricinus</taxon>
    </lineage>
</organism>
<dbReference type="EMBL" id="EQ973796">
    <property type="protein sequence ID" value="EEF46685.1"/>
    <property type="molecule type" value="Genomic_DNA"/>
</dbReference>
<reference evidence="2" key="1">
    <citation type="journal article" date="2010" name="Nat. Biotechnol.">
        <title>Draft genome sequence of the oilseed species Ricinus communis.</title>
        <authorList>
            <person name="Chan A.P."/>
            <person name="Crabtree J."/>
            <person name="Zhao Q."/>
            <person name="Lorenzi H."/>
            <person name="Orvis J."/>
            <person name="Puiu D."/>
            <person name="Melake-Berhan A."/>
            <person name="Jones K.M."/>
            <person name="Redman J."/>
            <person name="Chen G."/>
            <person name="Cahoon E.B."/>
            <person name="Gedil M."/>
            <person name="Stanke M."/>
            <person name="Haas B.J."/>
            <person name="Wortman J.R."/>
            <person name="Fraser-Liggett C.M."/>
            <person name="Ravel J."/>
            <person name="Rabinowicz P.D."/>
        </authorList>
    </citation>
    <scope>NUCLEOTIDE SEQUENCE [LARGE SCALE GENOMIC DNA]</scope>
    <source>
        <strain evidence="2">cv. Hale</strain>
    </source>
</reference>
<name>B9RPR9_RICCO</name>
<evidence type="ECO:0000313" key="2">
    <source>
        <dbReference type="Proteomes" id="UP000008311"/>
    </source>
</evidence>